<organism evidence="3 4">
    <name type="scientific">Paramuricea clavata</name>
    <name type="common">Red gorgonian</name>
    <name type="synonym">Violescent sea-whip</name>
    <dbReference type="NCBI Taxonomy" id="317549"/>
    <lineage>
        <taxon>Eukaryota</taxon>
        <taxon>Metazoa</taxon>
        <taxon>Cnidaria</taxon>
        <taxon>Anthozoa</taxon>
        <taxon>Octocorallia</taxon>
        <taxon>Malacalcyonacea</taxon>
        <taxon>Plexauridae</taxon>
        <taxon>Paramuricea</taxon>
    </lineage>
</organism>
<dbReference type="EMBL" id="CACRXK020004736">
    <property type="protein sequence ID" value="CAB4003834.1"/>
    <property type="molecule type" value="Genomic_DNA"/>
</dbReference>
<protein>
    <recommendedName>
        <fullName evidence="2">DUF6570 domain-containing protein</fullName>
    </recommendedName>
</protein>
<evidence type="ECO:0000256" key="1">
    <source>
        <dbReference type="SAM" id="MobiDB-lite"/>
    </source>
</evidence>
<evidence type="ECO:0000259" key="2">
    <source>
        <dbReference type="Pfam" id="PF20209"/>
    </source>
</evidence>
<sequence length="611" mass="69889">MSMNGTWADAIVVQAVSDALNCIIDITESALNFNATTIIHPVIHGAKYTKIHIGHIDELHYVSATMYSANKPKTRQDTSTNKVKVEQAQKLESPKEQISSMSTETESMKRKRCSFNHGQLQHELECKKTKYDAQKMKYSDVSERQKYIQTFHDLVKSGPEYICTCCDQLWYRTSVKMCKPSCYNMCPENILKLCLTNVKSFDNIEWICCTCHSNLKDGKLPACSKASGMKFPLKSDLLNLTSLEERLISPRIPFMQIHELPRGGQFKIHGNVVNVPANVNSTVNVLPRSMNELQTIPVKLKRRLSYKHHYRFQTIRPMKVLMAAQYLAKSSKLFINEGIQVNDAFLDTYTDKMGNNLLYEPKCMNEQGNQSDTDQDLVSSSPILENGKDKVNNNNKQHDFENRSKDFISSKTSGNNSDDNWCEIEERPAPVMDTLLVEPDTVQDSELVFNFAPGEDNKPLGLFTDKDSEYLSFPTIFCGERRVDNKDRLVPVHYSTVCKWEMRSRDRRGAQSVPNIFYKLKKLQIKRIQDTASIAIRKCKTKGKQYKAGDLKSEASIQKLVHLDEGFRVLRNLRGSPPYFEKCKKDLFAMIRQLGTPTWFCSFSAAETRFT</sequence>
<feature type="compositionally biased region" description="Polar residues" evidence="1">
    <location>
        <begin position="366"/>
        <end position="383"/>
    </location>
</feature>
<gene>
    <name evidence="3" type="ORF">PACLA_8A019278</name>
</gene>
<comment type="caution">
    <text evidence="3">The sequence shown here is derived from an EMBL/GenBank/DDBJ whole genome shotgun (WGS) entry which is preliminary data.</text>
</comment>
<feature type="region of interest" description="Disordered" evidence="1">
    <location>
        <begin position="362"/>
        <end position="422"/>
    </location>
</feature>
<evidence type="ECO:0000313" key="3">
    <source>
        <dbReference type="EMBL" id="CAB4003834.1"/>
    </source>
</evidence>
<evidence type="ECO:0000313" key="4">
    <source>
        <dbReference type="Proteomes" id="UP001152795"/>
    </source>
</evidence>
<dbReference type="Pfam" id="PF20209">
    <property type="entry name" value="DUF6570"/>
    <property type="match status" value="1"/>
</dbReference>
<feature type="compositionally biased region" description="Basic and acidic residues" evidence="1">
    <location>
        <begin position="386"/>
        <end position="408"/>
    </location>
</feature>
<accession>A0A7D9E9K1</accession>
<feature type="region of interest" description="Disordered" evidence="1">
    <location>
        <begin position="72"/>
        <end position="109"/>
    </location>
</feature>
<dbReference type="InterPro" id="IPR046700">
    <property type="entry name" value="DUF6570"/>
</dbReference>
<feature type="domain" description="DUF6570" evidence="2">
    <location>
        <begin position="218"/>
        <end position="340"/>
    </location>
</feature>
<dbReference type="CDD" id="cd22758">
    <property type="entry name" value="OTU_232R-like"/>
    <property type="match status" value="1"/>
</dbReference>
<feature type="compositionally biased region" description="Polar residues" evidence="1">
    <location>
        <begin position="96"/>
        <end position="105"/>
    </location>
</feature>
<proteinExistence type="predicted"/>
<dbReference type="Gene3D" id="3.90.70.80">
    <property type="match status" value="1"/>
</dbReference>
<name>A0A7D9E9K1_PARCT</name>
<dbReference type="AlphaFoldDB" id="A0A7D9E9K1"/>
<reference evidence="3" key="1">
    <citation type="submission" date="2020-04" db="EMBL/GenBank/DDBJ databases">
        <authorList>
            <person name="Alioto T."/>
            <person name="Alioto T."/>
            <person name="Gomez Garrido J."/>
        </authorList>
    </citation>
    <scope>NUCLEOTIDE SEQUENCE</scope>
    <source>
        <strain evidence="3">A484AB</strain>
    </source>
</reference>
<keyword evidence="4" id="KW-1185">Reference proteome</keyword>
<feature type="compositionally biased region" description="Polar residues" evidence="1">
    <location>
        <begin position="409"/>
        <end position="419"/>
    </location>
</feature>
<dbReference type="OrthoDB" id="5987805at2759"/>
<dbReference type="Proteomes" id="UP001152795">
    <property type="component" value="Unassembled WGS sequence"/>
</dbReference>
<feature type="compositionally biased region" description="Basic and acidic residues" evidence="1">
    <location>
        <begin position="83"/>
        <end position="95"/>
    </location>
</feature>